<keyword evidence="7" id="KW-1185">Reference proteome</keyword>
<feature type="binding site" evidence="4">
    <location>
        <position position="217"/>
    </location>
    <ligand>
        <name>FAD</name>
        <dbReference type="ChEBI" id="CHEBI:57692"/>
    </ligand>
</feature>
<dbReference type="PANTHER" id="PTHR10742">
    <property type="entry name" value="FLAVIN MONOAMINE OXIDASE"/>
    <property type="match status" value="1"/>
</dbReference>
<dbReference type="AlphaFoldDB" id="A0A975PV34"/>
<dbReference type="GO" id="GO:0046592">
    <property type="term" value="F:polyamine oxidase activity"/>
    <property type="evidence" value="ECO:0007669"/>
    <property type="project" value="TreeGrafter"/>
</dbReference>
<evidence type="ECO:0000256" key="3">
    <source>
        <dbReference type="ARBA" id="ARBA00023002"/>
    </source>
</evidence>
<gene>
    <name evidence="6" type="ORF">F6B93_00415</name>
</gene>
<evidence type="ECO:0000313" key="7">
    <source>
        <dbReference type="Proteomes" id="UP000682202"/>
    </source>
</evidence>
<dbReference type="InterPro" id="IPR050281">
    <property type="entry name" value="Flavin_monoamine_oxidase"/>
</dbReference>
<dbReference type="Gene3D" id="3.90.660.10">
    <property type="match status" value="1"/>
</dbReference>
<dbReference type="GO" id="GO:0006598">
    <property type="term" value="P:polyamine catabolic process"/>
    <property type="evidence" value="ECO:0007669"/>
    <property type="project" value="TreeGrafter"/>
</dbReference>
<sequence>METETDRNVDRVIVVGAGAAGLAAARLLQSHGRDVVVLEGRTRVGGRMSTVDVDGALVDEGAAWIDGHKTNPIVGLAGSAGLATMRADYVDPFRVGAFDPVRRRWLGRVESLRHIVAIARATERLSEPDTTEATNLAERIDRVVDRRGRADDVRRVRRFLVRRSAELNWADRADLLGAHATESGMVYAGRESVIVGGYGRLVDVLAAGLDIRLEHVVESIRYRNEGVEVVTTKGTFSGAHAIVTVPLGVLKAGTIAFDPPLPAAKVAAIEGIGVGRLEKIIFRFDEPFWRTNPTRARNLYNIDDDTPCPIFFDLSAGAGRPTLVALLTGDHGTRLVGDPEPMIAQALAILETMFPGRVTKPTAAHTTAWQLDPLALGSYSTVRPETSEKHFADLLAPVASRLLFAGEATNVLRSGYVDGAVDSGVREASRILGHDVKLELVRAPLHENRREAYAHGHVAARRD</sequence>
<reference evidence="6" key="1">
    <citation type="submission" date="2019-12" db="EMBL/GenBank/DDBJ databases">
        <title>Mycobacterium spongiae sp. nov.</title>
        <authorList>
            <person name="Stinear T."/>
        </authorList>
    </citation>
    <scope>NUCLEOTIDE SEQUENCE</scope>
    <source>
        <strain evidence="6">FSD4b-SM</strain>
    </source>
</reference>
<evidence type="ECO:0000259" key="5">
    <source>
        <dbReference type="Pfam" id="PF01593"/>
    </source>
</evidence>
<dbReference type="EMBL" id="CP046600">
    <property type="protein sequence ID" value="QUR65741.1"/>
    <property type="molecule type" value="Genomic_DNA"/>
</dbReference>
<comment type="similarity">
    <text evidence="2">Belongs to the flavin monoamine oxidase family.</text>
</comment>
<dbReference type="PANTHER" id="PTHR10742:SF386">
    <property type="entry name" value="LYSINE-SPECIFIC HISTONE DEMETHYLASE 1A"/>
    <property type="match status" value="1"/>
</dbReference>
<dbReference type="PRINTS" id="PR00757">
    <property type="entry name" value="AMINEOXDASEF"/>
</dbReference>
<evidence type="ECO:0000256" key="4">
    <source>
        <dbReference type="PIRSR" id="PIRSR601613-1"/>
    </source>
</evidence>
<organism evidence="6 7">
    <name type="scientific">Mycobacterium spongiae</name>
    <dbReference type="NCBI Taxonomy" id="886343"/>
    <lineage>
        <taxon>Bacteria</taxon>
        <taxon>Bacillati</taxon>
        <taxon>Actinomycetota</taxon>
        <taxon>Actinomycetes</taxon>
        <taxon>Mycobacteriales</taxon>
        <taxon>Mycobacteriaceae</taxon>
        <taxon>Mycobacterium</taxon>
    </lineage>
</organism>
<name>A0A975PV34_9MYCO</name>
<keyword evidence="3" id="KW-0560">Oxidoreductase</keyword>
<evidence type="ECO:0000256" key="2">
    <source>
        <dbReference type="ARBA" id="ARBA00005995"/>
    </source>
</evidence>
<dbReference type="Pfam" id="PF01593">
    <property type="entry name" value="Amino_oxidase"/>
    <property type="match status" value="1"/>
</dbReference>
<accession>A0A975PV34</accession>
<evidence type="ECO:0000256" key="1">
    <source>
        <dbReference type="ARBA" id="ARBA00001974"/>
    </source>
</evidence>
<dbReference type="InterPro" id="IPR001613">
    <property type="entry name" value="Flavin_amine_oxidase"/>
</dbReference>
<dbReference type="SUPFAM" id="SSF51905">
    <property type="entry name" value="FAD/NAD(P)-binding domain"/>
    <property type="match status" value="1"/>
</dbReference>
<dbReference type="Proteomes" id="UP000682202">
    <property type="component" value="Chromosome"/>
</dbReference>
<dbReference type="InterPro" id="IPR036188">
    <property type="entry name" value="FAD/NAD-bd_sf"/>
</dbReference>
<proteinExistence type="inferred from homology"/>
<dbReference type="RefSeq" id="WP_211697144.1">
    <property type="nucleotide sequence ID" value="NZ_CP046600.1"/>
</dbReference>
<dbReference type="SUPFAM" id="SSF54373">
    <property type="entry name" value="FAD-linked reductases, C-terminal domain"/>
    <property type="match status" value="1"/>
</dbReference>
<protein>
    <submittedName>
        <fullName evidence="6">NAD(P)-binding protein</fullName>
    </submittedName>
</protein>
<dbReference type="KEGG" id="mspg:F6B93_00415"/>
<dbReference type="InterPro" id="IPR002937">
    <property type="entry name" value="Amino_oxidase"/>
</dbReference>
<evidence type="ECO:0000313" key="6">
    <source>
        <dbReference type="EMBL" id="QUR65741.1"/>
    </source>
</evidence>
<comment type="cofactor">
    <cofactor evidence="1">
        <name>FAD</name>
        <dbReference type="ChEBI" id="CHEBI:57692"/>
    </cofactor>
</comment>
<dbReference type="Gene3D" id="3.50.50.60">
    <property type="entry name" value="FAD/NAD(P)-binding domain"/>
    <property type="match status" value="1"/>
</dbReference>
<feature type="domain" description="Amine oxidase" evidence="5">
    <location>
        <begin position="20"/>
        <end position="432"/>
    </location>
</feature>